<dbReference type="SUPFAM" id="SSF52540">
    <property type="entry name" value="P-loop containing nucleoside triphosphate hydrolases"/>
    <property type="match status" value="1"/>
</dbReference>
<dbReference type="EMBL" id="MK433229">
    <property type="protein sequence ID" value="QCX35049.1"/>
    <property type="molecule type" value="Genomic_DNA"/>
</dbReference>
<dbReference type="Proteomes" id="UP001244385">
    <property type="component" value="Segment"/>
</dbReference>
<evidence type="ECO:0000259" key="1">
    <source>
        <dbReference type="Pfam" id="PF00910"/>
    </source>
</evidence>
<gene>
    <name evidence="2" type="primary">rep</name>
</gene>
<dbReference type="InterPro" id="IPR027417">
    <property type="entry name" value="P-loop_NTPase"/>
</dbReference>
<feature type="domain" description="Helicase superfamily 3 single-stranded DNA/RNA virus" evidence="1">
    <location>
        <begin position="166"/>
        <end position="215"/>
    </location>
</feature>
<dbReference type="Pfam" id="PF00910">
    <property type="entry name" value="RNA_helicase"/>
    <property type="match status" value="1"/>
</dbReference>
<protein>
    <submittedName>
        <fullName evidence="2">Replication-associated protein</fullName>
    </submittedName>
</protein>
<proteinExistence type="predicted"/>
<keyword evidence="3" id="KW-1185">Reference proteome</keyword>
<dbReference type="GO" id="GO:0003724">
    <property type="term" value="F:RNA helicase activity"/>
    <property type="evidence" value="ECO:0007669"/>
    <property type="project" value="InterPro"/>
</dbReference>
<dbReference type="Gene3D" id="3.40.50.300">
    <property type="entry name" value="P-loop containing nucleotide triphosphate hydrolases"/>
    <property type="match status" value="1"/>
</dbReference>
<name>A0A4Y5QNC0_9VIRU</name>
<evidence type="ECO:0000313" key="3">
    <source>
        <dbReference type="Proteomes" id="UP001244385"/>
    </source>
</evidence>
<reference evidence="2" key="1">
    <citation type="submission" date="2019-01" db="EMBL/GenBank/DDBJ databases">
        <title>Unraveling the ssDNA virome of the New Zealand blackfly.</title>
        <authorList>
            <person name="Kraberger S."/>
            <person name="Waits K."/>
            <person name="Fontenele R."/>
            <person name="Walters M."/>
            <person name="Varsani A."/>
        </authorList>
    </citation>
    <scope>NUCLEOTIDE SEQUENCE</scope>
    <source>
        <strain evidence="2">SF02_403</strain>
    </source>
</reference>
<dbReference type="Gene3D" id="3.40.1310.20">
    <property type="match status" value="1"/>
</dbReference>
<dbReference type="GO" id="GO:0003723">
    <property type="term" value="F:RNA binding"/>
    <property type="evidence" value="ECO:0007669"/>
    <property type="project" value="InterPro"/>
</dbReference>
<accession>A0A4Y5QNC0</accession>
<sequence>MARKRTPERQGSRIQGVYWMLTIPHQDFTPYLPPNCVYIKGQLERGNGETNYLHWQILIILHRTKKCTKFGIRKIFGPFHCELTYSESAEEYVWKEDTRIEGTQFVLGNKPMHRNEKTDWNEVWENAVSGKIMDIPPDVRIRCYHTLRKIETDFATPIAMQRTCYVFWGPTGTGKSRRAWEEAGLDAYIKNPRTKWWDSYRGQKHVIIDEFRGTIDIGYLLLWTDRYPVTMENKGSHLCLQATTFWITSNLPPEKWYPDVDQETMNALMRRLTVTHFHAPLTSPI</sequence>
<evidence type="ECO:0000313" key="2">
    <source>
        <dbReference type="EMBL" id="QCX35049.1"/>
    </source>
</evidence>
<dbReference type="InterPro" id="IPR000605">
    <property type="entry name" value="Helicase_SF3_ssDNA/RNA_vir"/>
</dbReference>
<organism evidence="2 3">
    <name type="scientific">Blackfly DNA Virus 15</name>
    <dbReference type="NCBI Taxonomy" id="2586178"/>
    <lineage>
        <taxon>Viruses</taxon>
    </lineage>
</organism>